<keyword evidence="3" id="KW-1185">Reference proteome</keyword>
<dbReference type="Proteomes" id="UP000325827">
    <property type="component" value="Unassembled WGS sequence"/>
</dbReference>
<proteinExistence type="predicted"/>
<dbReference type="AlphaFoldDB" id="A0A5J5J4A1"/>
<evidence type="ECO:0000256" key="1">
    <source>
        <dbReference type="SAM" id="SignalP"/>
    </source>
</evidence>
<evidence type="ECO:0008006" key="4">
    <source>
        <dbReference type="Google" id="ProtNLM"/>
    </source>
</evidence>
<dbReference type="RefSeq" id="WP_150447663.1">
    <property type="nucleotide sequence ID" value="NZ_VYSA01000001.1"/>
</dbReference>
<feature type="signal peptide" evidence="1">
    <location>
        <begin position="1"/>
        <end position="22"/>
    </location>
</feature>
<accession>A0A5J5J4A1</accession>
<organism evidence="2 3">
    <name type="scientific">Microbacterium rhizomatis</name>
    <dbReference type="NCBI Taxonomy" id="1631477"/>
    <lineage>
        <taxon>Bacteria</taxon>
        <taxon>Bacillati</taxon>
        <taxon>Actinomycetota</taxon>
        <taxon>Actinomycetes</taxon>
        <taxon>Micrococcales</taxon>
        <taxon>Microbacteriaceae</taxon>
        <taxon>Microbacterium</taxon>
    </lineage>
</organism>
<feature type="chain" id="PRO_5038393159" description="DUF3828 domain-containing protein" evidence="1">
    <location>
        <begin position="23"/>
        <end position="180"/>
    </location>
</feature>
<evidence type="ECO:0000313" key="2">
    <source>
        <dbReference type="EMBL" id="KAA9110891.1"/>
    </source>
</evidence>
<dbReference type="EMBL" id="VYSA01000001">
    <property type="protein sequence ID" value="KAA9110891.1"/>
    <property type="molecule type" value="Genomic_DNA"/>
</dbReference>
<name>A0A5J5J4A1_9MICO</name>
<evidence type="ECO:0000313" key="3">
    <source>
        <dbReference type="Proteomes" id="UP000325827"/>
    </source>
</evidence>
<comment type="caution">
    <text evidence="2">The sequence shown here is derived from an EMBL/GenBank/DDBJ whole genome shotgun (WGS) entry which is preliminary data.</text>
</comment>
<reference evidence="3" key="1">
    <citation type="submission" date="2019-09" db="EMBL/GenBank/DDBJ databases">
        <title>Mumia zhuanghuii sp. nov. isolated from the intestinal contents of plateau pika (Ochotona curzoniae) in the Qinghai-Tibet plateau of China.</title>
        <authorList>
            <person name="Tian Z."/>
        </authorList>
    </citation>
    <scope>NUCLEOTIDE SEQUENCE [LARGE SCALE GENOMIC DNA]</scope>
    <source>
        <strain evidence="3">JCM 30598</strain>
    </source>
</reference>
<gene>
    <name evidence="2" type="ORF">F6B43_04465</name>
</gene>
<dbReference type="PROSITE" id="PS51257">
    <property type="entry name" value="PROKAR_LIPOPROTEIN"/>
    <property type="match status" value="1"/>
</dbReference>
<sequence length="180" mass="19213">MKSPIPFIAVALLAVMISGCSGQPSPEAFTPTPAFASEEEAFAAAEQTYRNYVDALNKVDLSDPHTFEEVYDWTTGDAYATARETFSQMSADRWTVSGESVASVVVPLSTEGGWMAHTAFAVCLDVSRVEVVDKSGQSKVSANRGAVQSMKVSLTSSSDSPTRWLVSTIEGRDGDPVCDS</sequence>
<keyword evidence="1" id="KW-0732">Signal</keyword>
<protein>
    <recommendedName>
        <fullName evidence="4">DUF3828 domain-containing protein</fullName>
    </recommendedName>
</protein>
<dbReference type="OrthoDB" id="5077411at2"/>